<reference evidence="2 3" key="1">
    <citation type="submission" date="2024-08" db="EMBL/GenBank/DDBJ databases">
        <title>Two novel Cytobacillus novel species.</title>
        <authorList>
            <person name="Liu G."/>
        </authorList>
    </citation>
    <scope>NUCLEOTIDE SEQUENCE [LARGE SCALE GENOMIC DNA]</scope>
    <source>
        <strain evidence="2 3">FJAT-53684</strain>
    </source>
</reference>
<evidence type="ECO:0000256" key="1">
    <source>
        <dbReference type="ARBA" id="ARBA00009981"/>
    </source>
</evidence>
<protein>
    <recommendedName>
        <fullName evidence="4">Type II toxin-antitoxin system Phd/YefM family antitoxin</fullName>
    </recommendedName>
</protein>
<evidence type="ECO:0008006" key="4">
    <source>
        <dbReference type="Google" id="ProtNLM"/>
    </source>
</evidence>
<keyword evidence="3" id="KW-1185">Reference proteome</keyword>
<dbReference type="InterPro" id="IPR036165">
    <property type="entry name" value="YefM-like_sf"/>
</dbReference>
<evidence type="ECO:0000313" key="2">
    <source>
        <dbReference type="EMBL" id="MFE8698386.1"/>
    </source>
</evidence>
<accession>A0ABW6K2L8</accession>
<dbReference type="EMBL" id="JBIACJ010000014">
    <property type="protein sequence ID" value="MFE8698386.1"/>
    <property type="molecule type" value="Genomic_DNA"/>
</dbReference>
<dbReference type="Proteomes" id="UP001601058">
    <property type="component" value="Unassembled WGS sequence"/>
</dbReference>
<name>A0ABW6K2L8_9BACI</name>
<evidence type="ECO:0000313" key="3">
    <source>
        <dbReference type="Proteomes" id="UP001601058"/>
    </source>
</evidence>
<organism evidence="2 3">
    <name type="scientific">Cytobacillus mangrovibacter</name>
    <dbReference type="NCBI Taxonomy" id="3299024"/>
    <lineage>
        <taxon>Bacteria</taxon>
        <taxon>Bacillati</taxon>
        <taxon>Bacillota</taxon>
        <taxon>Bacilli</taxon>
        <taxon>Bacillales</taxon>
        <taxon>Bacillaceae</taxon>
        <taxon>Cytobacillus</taxon>
    </lineage>
</organism>
<comment type="similarity">
    <text evidence="1">Belongs to the phD/YefM antitoxin family.</text>
</comment>
<sequence>MDKPRFNVDQVIPASIASRRFGEVRKNAKSLPQFISENNRIDSVILDYHQYEEMFRELETLRELTWELQIAQRLKQADANPNARYSLQEVMEEDNYEEFCRIDPNSIPDEDLFE</sequence>
<dbReference type="SUPFAM" id="SSF143120">
    <property type="entry name" value="YefM-like"/>
    <property type="match status" value="1"/>
</dbReference>
<gene>
    <name evidence="2" type="ORF">ACFYKT_18940</name>
</gene>
<proteinExistence type="inferred from homology"/>
<comment type="caution">
    <text evidence="2">The sequence shown here is derived from an EMBL/GenBank/DDBJ whole genome shotgun (WGS) entry which is preliminary data.</text>
</comment>